<evidence type="ECO:0000313" key="2">
    <source>
        <dbReference type="EMBL" id="TYP84897.1"/>
    </source>
</evidence>
<comment type="caution">
    <text evidence="2">The sequence shown here is derived from an EMBL/GenBank/DDBJ whole genome shotgun (WGS) entry which is preliminary data.</text>
</comment>
<accession>A0A5S5CSB9</accession>
<proteinExistence type="predicted"/>
<evidence type="ECO:0000313" key="3">
    <source>
        <dbReference type="Proteomes" id="UP000322499"/>
    </source>
</evidence>
<sequence length="442" mass="47455">MSSNPLAEALAIGLLIVAVAWTASLFVSHRPTLPANNLRIYFAATLPPDWESSATPVREAQSPRLDVTFQRGDDGGTDIAMNVRVMPGTIWDLVVRDDNESTTWSAPVDLADVVAATLADEVDASDPLAAYFVPQAETYAVSDEGSLHILAEVAEGSLAKSVVSIGGHTSQVFEEDSDGYSSVKFARVNSYYSSDDEADFSLATPAYLPLTPCESAADLATDAQDIACGEMEGQIGQEYVIVNQRFVIPGDSPPSILASSGGVNARGMEPLGVETSEAGTSASAWALADQAGAADTRAAKAGVAGVLLSVEISSLVWLTRRLTRFRQQQANETRAVPQTRPGAQHRRSRLAARPPAVGPGRWLTTGAAERRTPATPLWSRTVRWRGRYLELQIVYPSRMNRLLKSSSVKAPFAVGRPRPRTRGTRLPQPHDSSNHNESGFRT</sequence>
<evidence type="ECO:0000256" key="1">
    <source>
        <dbReference type="SAM" id="MobiDB-lite"/>
    </source>
</evidence>
<gene>
    <name evidence="2" type="ORF">BD833_11212</name>
</gene>
<dbReference type="EMBL" id="VNHW01000012">
    <property type="protein sequence ID" value="TYP84897.1"/>
    <property type="molecule type" value="Genomic_DNA"/>
</dbReference>
<reference evidence="2 3" key="1">
    <citation type="submission" date="2019-07" db="EMBL/GenBank/DDBJ databases">
        <title>Genomic Encyclopedia of Archaeal and Bacterial Type Strains, Phase II (KMG-II): from individual species to whole genera.</title>
        <authorList>
            <person name="Goeker M."/>
        </authorList>
    </citation>
    <scope>NUCLEOTIDE SEQUENCE [LARGE SCALE GENOMIC DNA]</scope>
    <source>
        <strain evidence="2 3">DSM 46842</strain>
    </source>
</reference>
<dbReference type="AlphaFoldDB" id="A0A5S5CSB9"/>
<keyword evidence="3" id="KW-1185">Reference proteome</keyword>
<feature type="region of interest" description="Disordered" evidence="1">
    <location>
        <begin position="329"/>
        <end position="374"/>
    </location>
</feature>
<feature type="region of interest" description="Disordered" evidence="1">
    <location>
        <begin position="410"/>
        <end position="442"/>
    </location>
</feature>
<feature type="compositionally biased region" description="Basic and acidic residues" evidence="1">
    <location>
        <begin position="432"/>
        <end position="442"/>
    </location>
</feature>
<protein>
    <submittedName>
        <fullName evidence="2">Uncharacterized protein</fullName>
    </submittedName>
</protein>
<organism evidence="2 3">
    <name type="scientific">Blastococcus xanthinilyticus</name>
    <dbReference type="NCBI Taxonomy" id="1564164"/>
    <lineage>
        <taxon>Bacteria</taxon>
        <taxon>Bacillati</taxon>
        <taxon>Actinomycetota</taxon>
        <taxon>Actinomycetes</taxon>
        <taxon>Geodermatophilales</taxon>
        <taxon>Geodermatophilaceae</taxon>
        <taxon>Blastococcus</taxon>
    </lineage>
</organism>
<name>A0A5S5CSB9_9ACTN</name>
<dbReference type="Proteomes" id="UP000322499">
    <property type="component" value="Unassembled WGS sequence"/>
</dbReference>